<evidence type="ECO:0000313" key="3">
    <source>
        <dbReference type="Proteomes" id="UP001141806"/>
    </source>
</evidence>
<keyword evidence="3" id="KW-1185">Reference proteome</keyword>
<evidence type="ECO:0000313" key="2">
    <source>
        <dbReference type="EMBL" id="KAJ4969121.1"/>
    </source>
</evidence>
<protein>
    <submittedName>
        <fullName evidence="2">Uncharacterized protein</fullName>
    </submittedName>
</protein>
<name>A0A9Q0KF15_9MAGN</name>
<dbReference type="EMBL" id="JAMYWD010000006">
    <property type="protein sequence ID" value="KAJ4969121.1"/>
    <property type="molecule type" value="Genomic_DNA"/>
</dbReference>
<dbReference type="PANTHER" id="PTHR10566:SF53">
    <property type="entry name" value="PROTEIN ACTIVITY OF BC1 COMPLEX KINASE 1, CHLOROPLASTIC"/>
    <property type="match status" value="1"/>
</dbReference>
<organism evidence="2 3">
    <name type="scientific">Protea cynaroides</name>
    <dbReference type="NCBI Taxonomy" id="273540"/>
    <lineage>
        <taxon>Eukaryota</taxon>
        <taxon>Viridiplantae</taxon>
        <taxon>Streptophyta</taxon>
        <taxon>Embryophyta</taxon>
        <taxon>Tracheophyta</taxon>
        <taxon>Spermatophyta</taxon>
        <taxon>Magnoliopsida</taxon>
        <taxon>Proteales</taxon>
        <taxon>Proteaceae</taxon>
        <taxon>Protea</taxon>
    </lineage>
</organism>
<gene>
    <name evidence="2" type="ORF">NE237_015822</name>
</gene>
<proteinExistence type="inferred from homology"/>
<dbReference type="AlphaFoldDB" id="A0A9Q0KF15"/>
<sequence>MSWKYNICLEFSYAVLQNKQILIDAVVHAVNEDYVEMENYFTRLGFLASGTDVSPIIPVLEAIWQNSSRKGLSDFNFRSVTGKFNKLVYQYPIRIPERFSLVIHSLLTQEGICFTLKPDFKFLEVRMDIFSFFSWRPLSSLGLQT</sequence>
<dbReference type="OrthoDB" id="1930436at2759"/>
<dbReference type="PANTHER" id="PTHR10566">
    <property type="entry name" value="CHAPERONE-ACTIVITY OF BC1 COMPLEX CABC1 -RELATED"/>
    <property type="match status" value="1"/>
</dbReference>
<reference evidence="2" key="1">
    <citation type="journal article" date="2023" name="Plant J.">
        <title>The genome of the king protea, Protea cynaroides.</title>
        <authorList>
            <person name="Chang J."/>
            <person name="Duong T.A."/>
            <person name="Schoeman C."/>
            <person name="Ma X."/>
            <person name="Roodt D."/>
            <person name="Barker N."/>
            <person name="Li Z."/>
            <person name="Van de Peer Y."/>
            <person name="Mizrachi E."/>
        </authorList>
    </citation>
    <scope>NUCLEOTIDE SEQUENCE</scope>
    <source>
        <tissue evidence="2">Young leaves</tissue>
    </source>
</reference>
<accession>A0A9Q0KF15</accession>
<comment type="caution">
    <text evidence="2">The sequence shown here is derived from an EMBL/GenBank/DDBJ whole genome shotgun (WGS) entry which is preliminary data.</text>
</comment>
<evidence type="ECO:0000256" key="1">
    <source>
        <dbReference type="ARBA" id="ARBA00009670"/>
    </source>
</evidence>
<dbReference type="Proteomes" id="UP001141806">
    <property type="component" value="Unassembled WGS sequence"/>
</dbReference>
<comment type="similarity">
    <text evidence="1">Belongs to the protein kinase superfamily. ADCK protein kinase family.</text>
</comment>
<dbReference type="InterPro" id="IPR050154">
    <property type="entry name" value="UbiB_kinase"/>
</dbReference>